<dbReference type="EMBL" id="JAIQZJ010000007">
    <property type="protein sequence ID" value="MBZ5739169.1"/>
    <property type="molecule type" value="Genomic_DNA"/>
</dbReference>
<organism evidence="1 2">
    <name type="scientific">Nocardioides mangrovi</name>
    <dbReference type="NCBI Taxonomy" id="2874580"/>
    <lineage>
        <taxon>Bacteria</taxon>
        <taxon>Bacillati</taxon>
        <taxon>Actinomycetota</taxon>
        <taxon>Actinomycetes</taxon>
        <taxon>Propionibacteriales</taxon>
        <taxon>Nocardioidaceae</taxon>
        <taxon>Nocardioides</taxon>
    </lineage>
</organism>
<evidence type="ECO:0008006" key="3">
    <source>
        <dbReference type="Google" id="ProtNLM"/>
    </source>
</evidence>
<reference evidence="1 2" key="1">
    <citation type="submission" date="2021-09" db="EMBL/GenBank/DDBJ databases">
        <title>Whole genome sequence of Nocardioides sp. GBK3QG-3.</title>
        <authorList>
            <person name="Tuo L."/>
        </authorList>
    </citation>
    <scope>NUCLEOTIDE SEQUENCE [LARGE SCALE GENOMIC DNA]</scope>
    <source>
        <strain evidence="1 2">GBK3QG-3</strain>
    </source>
</reference>
<dbReference type="Proteomes" id="UP000780875">
    <property type="component" value="Unassembled WGS sequence"/>
</dbReference>
<evidence type="ECO:0000313" key="2">
    <source>
        <dbReference type="Proteomes" id="UP000780875"/>
    </source>
</evidence>
<name>A0ABS7UE85_9ACTN</name>
<accession>A0ABS7UE85</accession>
<evidence type="ECO:0000313" key="1">
    <source>
        <dbReference type="EMBL" id="MBZ5739169.1"/>
    </source>
</evidence>
<keyword evidence="2" id="KW-1185">Reference proteome</keyword>
<proteinExistence type="predicted"/>
<comment type="caution">
    <text evidence="1">The sequence shown here is derived from an EMBL/GenBank/DDBJ whole genome shotgun (WGS) entry which is preliminary data.</text>
</comment>
<sequence>MCTISYERRLRRLRIAGPCVEGDRAAVQHAISTSAAGEDTLTIDLTAATALGRSVAAAIVAARDARAGGRRITVLRRHRSDVDRQLAAAERDAAAGTDVTG</sequence>
<gene>
    <name evidence="1" type="ORF">K8U61_13430</name>
</gene>
<protein>
    <recommendedName>
        <fullName evidence="3">STAS domain-containing protein</fullName>
    </recommendedName>
</protein>
<dbReference type="RefSeq" id="WP_224123540.1">
    <property type="nucleotide sequence ID" value="NZ_JAIQZJ010000007.1"/>
</dbReference>